<accession>A0AA39LLS5</accession>
<feature type="transmembrane region" description="Helical" evidence="1">
    <location>
        <begin position="151"/>
        <end position="173"/>
    </location>
</feature>
<dbReference type="EMBL" id="JAUCMV010000004">
    <property type="protein sequence ID" value="KAK0401765.1"/>
    <property type="molecule type" value="Genomic_DNA"/>
</dbReference>
<dbReference type="PANTHER" id="PTHR23021:SF11">
    <property type="entry name" value="SERPENTINE RECEPTOR, CLASS T"/>
    <property type="match status" value="1"/>
</dbReference>
<organism evidence="2 3">
    <name type="scientific">Steinernema hermaphroditum</name>
    <dbReference type="NCBI Taxonomy" id="289476"/>
    <lineage>
        <taxon>Eukaryota</taxon>
        <taxon>Metazoa</taxon>
        <taxon>Ecdysozoa</taxon>
        <taxon>Nematoda</taxon>
        <taxon>Chromadorea</taxon>
        <taxon>Rhabditida</taxon>
        <taxon>Tylenchina</taxon>
        <taxon>Panagrolaimomorpha</taxon>
        <taxon>Strongyloidoidea</taxon>
        <taxon>Steinernematidae</taxon>
        <taxon>Steinernema</taxon>
    </lineage>
</organism>
<evidence type="ECO:0000313" key="2">
    <source>
        <dbReference type="EMBL" id="KAK0401765.1"/>
    </source>
</evidence>
<dbReference type="AlphaFoldDB" id="A0AA39LLS5"/>
<feature type="transmembrane region" description="Helical" evidence="1">
    <location>
        <begin position="106"/>
        <end position="130"/>
    </location>
</feature>
<keyword evidence="1" id="KW-0812">Transmembrane</keyword>
<evidence type="ECO:0000256" key="1">
    <source>
        <dbReference type="SAM" id="Phobius"/>
    </source>
</evidence>
<dbReference type="PANTHER" id="PTHR23021">
    <property type="entry name" value="SERPENTINE RECEPTOR, CLASS T"/>
    <property type="match status" value="1"/>
</dbReference>
<dbReference type="Gene3D" id="1.20.1070.10">
    <property type="entry name" value="Rhodopsin 7-helix transmembrane proteins"/>
    <property type="match status" value="1"/>
</dbReference>
<proteinExistence type="predicted"/>
<feature type="transmembrane region" description="Helical" evidence="1">
    <location>
        <begin position="249"/>
        <end position="268"/>
    </location>
</feature>
<feature type="transmembrane region" description="Helical" evidence="1">
    <location>
        <begin position="274"/>
        <end position="297"/>
    </location>
</feature>
<keyword evidence="1" id="KW-1133">Transmembrane helix</keyword>
<gene>
    <name evidence="2" type="ORF">QR680_015959</name>
</gene>
<reference evidence="2" key="1">
    <citation type="submission" date="2023-06" db="EMBL/GenBank/DDBJ databases">
        <title>Genomic analysis of the entomopathogenic nematode Steinernema hermaphroditum.</title>
        <authorList>
            <person name="Schwarz E.M."/>
            <person name="Heppert J.K."/>
            <person name="Baniya A."/>
            <person name="Schwartz H.T."/>
            <person name="Tan C.-H."/>
            <person name="Antoshechkin I."/>
            <person name="Sternberg P.W."/>
            <person name="Goodrich-Blair H."/>
            <person name="Dillman A.R."/>
        </authorList>
    </citation>
    <scope>NUCLEOTIDE SEQUENCE</scope>
    <source>
        <strain evidence="2">PS9179</strain>
        <tissue evidence="2">Whole animal</tissue>
    </source>
</reference>
<protein>
    <submittedName>
        <fullName evidence="2">Uncharacterized protein</fullName>
    </submittedName>
</protein>
<feature type="transmembrane region" description="Helical" evidence="1">
    <location>
        <begin position="70"/>
        <end position="94"/>
    </location>
</feature>
<dbReference type="InterPro" id="IPR019425">
    <property type="entry name" value="7TM_GPCR_serpentine_rcpt_Srt"/>
</dbReference>
<keyword evidence="1" id="KW-0472">Membrane</keyword>
<sequence length="345" mass="40225">MEFMLFHRQEYDRIYNCSILSDAQWERHRRPNAWFGVFSIISGCVYLIAYIPCLVVMLKHELIKHSCYKLMFYMGILDCFAIITSCLIPGVFAWVGMVSCPHLTTFQYVVTSIALGIWCSECLTCVVLSFNRCVDLWRHKYLVALFSQHRTYYWIALCFAYLLFVTTFARGLFFSSNAYAWFFDPYYGVAEVHVDKSMYMSRIHYVNNISVIILLTALNTVLIVSMYWKTRKSSSAYLSRMQRRVTIQTVLVCFINFFAAFVYAYMQFLPTPTYVILLGQLTWQLSTGLAPFIYLVLNPTIRESVAELIYPKFIEPISRFVSCNVSALEMEKKTTETTPILKLSR</sequence>
<keyword evidence="3" id="KW-1185">Reference proteome</keyword>
<name>A0AA39LLS5_9BILA</name>
<comment type="caution">
    <text evidence="2">The sequence shown here is derived from an EMBL/GenBank/DDBJ whole genome shotgun (WGS) entry which is preliminary data.</text>
</comment>
<feature type="transmembrane region" description="Helical" evidence="1">
    <location>
        <begin position="33"/>
        <end position="58"/>
    </location>
</feature>
<feature type="transmembrane region" description="Helical" evidence="1">
    <location>
        <begin position="205"/>
        <end position="228"/>
    </location>
</feature>
<dbReference type="Proteomes" id="UP001175271">
    <property type="component" value="Unassembled WGS sequence"/>
</dbReference>
<evidence type="ECO:0000313" key="3">
    <source>
        <dbReference type="Proteomes" id="UP001175271"/>
    </source>
</evidence>
<dbReference type="Pfam" id="PF10321">
    <property type="entry name" value="7TM_GPCR_Srt"/>
    <property type="match status" value="1"/>
</dbReference>
<dbReference type="SUPFAM" id="SSF81321">
    <property type="entry name" value="Family A G protein-coupled receptor-like"/>
    <property type="match status" value="1"/>
</dbReference>